<reference evidence="1 2" key="1">
    <citation type="submission" date="2024-05" db="EMBL/GenBank/DDBJ databases">
        <title>Genetic variation in Jamaican populations of the coffee berry borer (Hypothenemus hampei).</title>
        <authorList>
            <person name="Errbii M."/>
            <person name="Myrie A."/>
        </authorList>
    </citation>
    <scope>NUCLEOTIDE SEQUENCE [LARGE SCALE GENOMIC DNA]</scope>
    <source>
        <strain evidence="1">JA-Hopewell-2020-01-JO</strain>
        <tissue evidence="1">Whole body</tissue>
    </source>
</reference>
<dbReference type="EMBL" id="JBDJPC010000001">
    <property type="protein sequence ID" value="KAL1517319.1"/>
    <property type="molecule type" value="Genomic_DNA"/>
</dbReference>
<dbReference type="Proteomes" id="UP001566132">
    <property type="component" value="Unassembled WGS sequence"/>
</dbReference>
<keyword evidence="2" id="KW-1185">Reference proteome</keyword>
<evidence type="ECO:0000313" key="2">
    <source>
        <dbReference type="Proteomes" id="UP001566132"/>
    </source>
</evidence>
<organism evidence="1 2">
    <name type="scientific">Hypothenemus hampei</name>
    <name type="common">Coffee berry borer</name>
    <dbReference type="NCBI Taxonomy" id="57062"/>
    <lineage>
        <taxon>Eukaryota</taxon>
        <taxon>Metazoa</taxon>
        <taxon>Ecdysozoa</taxon>
        <taxon>Arthropoda</taxon>
        <taxon>Hexapoda</taxon>
        <taxon>Insecta</taxon>
        <taxon>Pterygota</taxon>
        <taxon>Neoptera</taxon>
        <taxon>Endopterygota</taxon>
        <taxon>Coleoptera</taxon>
        <taxon>Polyphaga</taxon>
        <taxon>Cucujiformia</taxon>
        <taxon>Curculionidae</taxon>
        <taxon>Scolytinae</taxon>
        <taxon>Hypothenemus</taxon>
    </lineage>
</organism>
<dbReference type="AlphaFoldDB" id="A0ABD1FDG7"/>
<proteinExistence type="predicted"/>
<protein>
    <submittedName>
        <fullName evidence="1">Uncharacterized protein</fullName>
    </submittedName>
</protein>
<gene>
    <name evidence="1" type="ORF">ABEB36_001098</name>
</gene>
<evidence type="ECO:0000313" key="1">
    <source>
        <dbReference type="EMBL" id="KAL1517319.1"/>
    </source>
</evidence>
<comment type="caution">
    <text evidence="1">The sequence shown here is derived from an EMBL/GenBank/DDBJ whole genome shotgun (WGS) entry which is preliminary data.</text>
</comment>
<name>A0ABD1FDG7_HYPHA</name>
<accession>A0ABD1FDG7</accession>
<sequence>MRSQFIQQVQLLMETQHIKYTESLYGKPHNYMWLCSKKPHMVYWMSTKDEIKIRNCLDKITQQQEIKVLKQVLSYLDRNPNVSPATVPEITLLYLNDIITCNFFEHAKEEINVNQNFKPFHSRMSSFRNSFRKLGILGNKKLLLQPPRESPKPRRSVTFDEVPKIYQVPVQ</sequence>